<dbReference type="EMBL" id="CAXAMN010019668">
    <property type="protein sequence ID" value="CAK9054822.1"/>
    <property type="molecule type" value="Genomic_DNA"/>
</dbReference>
<feature type="compositionally biased region" description="Polar residues" evidence="2">
    <location>
        <begin position="711"/>
        <end position="724"/>
    </location>
</feature>
<protein>
    <submittedName>
        <fullName evidence="3">Uncharacterized protein</fullName>
    </submittedName>
</protein>
<evidence type="ECO:0000256" key="2">
    <source>
        <dbReference type="SAM" id="MobiDB-lite"/>
    </source>
</evidence>
<sequence length="756" mass="85513">MTEAQLWQCVAKVPLSLCTGPRGRGDQIARIDFGELVTFTSFPKRSVTASDLLAHGYLRCRKVGKDGQESSQQGWVCCNSTSGVHFVLCSADEQHDQATMTPQLPVSARRSGFRSPVQNHWLNALLRLRAPSSAQLKDAVGFRMVLGGLRGKFRGIVVCDAMAGYGMAARPCFDRVAQKWLSDTFAEDADVISSLELAGLLEKRSIEDRHRLVLLLVQEPHVWAARALLGGFYGASLVQWKEGGRELEFSSSDAADLQSWLKGPLECAGNVHLDGLMSLWSWFAQDLAKAAAAPAYCHVAICRVEDLGTYTHGICRAVIEYVNPLQFMEDAVVGACSLDLQLSGAIPPVTELRRNDAAGAAAIVLSERRAANELIAKNRQQAVVHEARQIRSAQWKLQSVRPTSMDSTRDGSPFHMHNHSPWSDTSDGDGLSSNVTPRPGAESSLAQTERSRTAPSLPLGKAFEDMLANYYRTHEEIQDAEFAAAQKARREESEQLQREHVRREHFEMQHRKREFAIVHELHRRERRRVFDDTRAVLVTDRLAEEQRKLRFEQHLRKEAAKEQREERRARRAKYESHFDFILSQEALDRACNKADMQKHWQTQRAQTKERVEHRKDKWTKRSGQLRARRLFQQEQKRLCSREQERQHAYNAAKQRAAHEKELVQRQENVHLHHVLKTIVREIQKERKELKDGKKPVVTVVRADEPAAPGSSRENGPLSHQSNDVITSLNDEVCAVLGIEPDGGTITRQQEVRNPQP</sequence>
<evidence type="ECO:0000313" key="3">
    <source>
        <dbReference type="EMBL" id="CAK9054822.1"/>
    </source>
</evidence>
<name>A0ABP0MTJ9_9DINO</name>
<evidence type="ECO:0000256" key="1">
    <source>
        <dbReference type="SAM" id="Coils"/>
    </source>
</evidence>
<keyword evidence="4" id="KW-1185">Reference proteome</keyword>
<feature type="region of interest" description="Disordered" evidence="2">
    <location>
        <begin position="395"/>
        <end position="458"/>
    </location>
</feature>
<gene>
    <name evidence="3" type="ORF">CCMP2556_LOCUS27371</name>
</gene>
<reference evidence="3 4" key="1">
    <citation type="submission" date="2024-02" db="EMBL/GenBank/DDBJ databases">
        <authorList>
            <person name="Chen Y."/>
            <person name="Shah S."/>
            <person name="Dougan E. K."/>
            <person name="Thang M."/>
            <person name="Chan C."/>
        </authorList>
    </citation>
    <scope>NUCLEOTIDE SEQUENCE [LARGE SCALE GENOMIC DNA]</scope>
</reference>
<feature type="coiled-coil region" evidence="1">
    <location>
        <begin position="542"/>
        <end position="577"/>
    </location>
</feature>
<feature type="compositionally biased region" description="Polar residues" evidence="2">
    <location>
        <begin position="395"/>
        <end position="406"/>
    </location>
</feature>
<accession>A0ABP0MTJ9</accession>
<organism evidence="3 4">
    <name type="scientific">Durusdinium trenchii</name>
    <dbReference type="NCBI Taxonomy" id="1381693"/>
    <lineage>
        <taxon>Eukaryota</taxon>
        <taxon>Sar</taxon>
        <taxon>Alveolata</taxon>
        <taxon>Dinophyceae</taxon>
        <taxon>Suessiales</taxon>
        <taxon>Symbiodiniaceae</taxon>
        <taxon>Durusdinium</taxon>
    </lineage>
</organism>
<dbReference type="Proteomes" id="UP001642484">
    <property type="component" value="Unassembled WGS sequence"/>
</dbReference>
<feature type="region of interest" description="Disordered" evidence="2">
    <location>
        <begin position="698"/>
        <end position="724"/>
    </location>
</feature>
<comment type="caution">
    <text evidence="3">The sequence shown here is derived from an EMBL/GenBank/DDBJ whole genome shotgun (WGS) entry which is preliminary data.</text>
</comment>
<keyword evidence="1" id="KW-0175">Coiled coil</keyword>
<proteinExistence type="predicted"/>
<evidence type="ECO:0000313" key="4">
    <source>
        <dbReference type="Proteomes" id="UP001642484"/>
    </source>
</evidence>
<feature type="compositionally biased region" description="Polar residues" evidence="2">
    <location>
        <begin position="420"/>
        <end position="436"/>
    </location>
</feature>